<comment type="subunit">
    <text evidence="2 7">Homodimer.</text>
</comment>
<dbReference type="PANTHER" id="PTHR34273">
    <property type="entry name" value="METHYLTHIORIBOSE KINASE"/>
    <property type="match status" value="1"/>
</dbReference>
<keyword evidence="5 7" id="KW-0418">Kinase</keyword>
<gene>
    <name evidence="7 9" type="primary">mtnK</name>
    <name evidence="9" type="ORF">ABE65_007225</name>
</gene>
<dbReference type="EC" id="2.7.1.100" evidence="7"/>
<protein>
    <recommendedName>
        <fullName evidence="7">Methylthioribose kinase</fullName>
        <shortName evidence="7">MTR kinase</shortName>
        <ecNumber evidence="7">2.7.1.100</ecNumber>
    </recommendedName>
</protein>
<feature type="binding site" evidence="7">
    <location>
        <begin position="117"/>
        <end position="119"/>
    </location>
    <ligand>
        <name>ATP</name>
        <dbReference type="ChEBI" id="CHEBI:30616"/>
    </ligand>
</feature>
<dbReference type="UniPathway" id="UPA00904">
    <property type="reaction ID" value="UER00872"/>
</dbReference>
<feature type="binding site" evidence="7">
    <location>
        <position position="63"/>
    </location>
    <ligand>
        <name>ATP</name>
        <dbReference type="ChEBI" id="CHEBI:30616"/>
    </ligand>
</feature>
<sequence length="405" mass="45841">MSVQVKPTYEPLNELTVLDVVKPLDFFDASEQNQLHVREIGDGNLNLVFHIESALSKKAVIVKQALPYAKVVGESWPLTLDRARIESEALIKEAESVPHLVPKVLYSDSTLAVTVMEDLSDHVILRKGLIEGQIYPKLASDIGTFAAKTAFYSSDFYLHPFEKKEQVKRFSNPELCKITEDLVFTDPFFNIETNDFPAELQSEVDVIWNDTELLKEVAQLRLSFLTKAEVLLHGDLHSGSIFVKGDSTKVIDPEFAFYGPAGFDIAHFIANLALNHLSQNAHAKEPFHRETLQTYLLETIEKTWKTYRETFTALWNEKATDPFAKIDGVLENFLEKTFQEAIGFAGCEIIRRTIGLAHVADLDSIPKKEVELFYKKTALELGVKLIKNQRKLTNITELTDWIRGA</sequence>
<dbReference type="PANTHER" id="PTHR34273:SF2">
    <property type="entry name" value="METHYLTHIORIBOSE KINASE"/>
    <property type="match status" value="1"/>
</dbReference>
<dbReference type="EMBL" id="CP015378">
    <property type="protein sequence ID" value="ANC79324.1"/>
    <property type="molecule type" value="Genomic_DNA"/>
</dbReference>
<dbReference type="KEGG" id="fpn:ABE65_007225"/>
<dbReference type="PIRSF" id="PIRSF031134">
    <property type="entry name" value="MTRK"/>
    <property type="match status" value="1"/>
</dbReference>
<reference evidence="9 10" key="1">
    <citation type="submission" date="2016-04" db="EMBL/GenBank/DDBJ databases">
        <title>Complete genome sequence of Fictibacillus phosphorivorans G25-29, a strain toxic to nematodes.</title>
        <authorList>
            <person name="Zheng Z."/>
        </authorList>
    </citation>
    <scope>NUCLEOTIDE SEQUENCE [LARGE SCALE GENOMIC DNA]</scope>
    <source>
        <strain evidence="9 10">G25-29</strain>
    </source>
</reference>
<evidence type="ECO:0000313" key="9">
    <source>
        <dbReference type="EMBL" id="ANC79324.1"/>
    </source>
</evidence>
<evidence type="ECO:0000256" key="6">
    <source>
        <dbReference type="ARBA" id="ARBA00022840"/>
    </source>
</evidence>
<dbReference type="GO" id="GO:0005524">
    <property type="term" value="F:ATP binding"/>
    <property type="evidence" value="ECO:0007669"/>
    <property type="project" value="UniProtKB-UniRule"/>
</dbReference>
<keyword evidence="4 7" id="KW-0547">Nucleotide-binding</keyword>
<evidence type="ECO:0000256" key="2">
    <source>
        <dbReference type="ARBA" id="ARBA00011738"/>
    </source>
</evidence>
<dbReference type="HAMAP" id="MF_01683">
    <property type="entry name" value="Salvage_MtnK"/>
    <property type="match status" value="1"/>
</dbReference>
<dbReference type="Gene3D" id="3.90.1200.10">
    <property type="match status" value="1"/>
</dbReference>
<proteinExistence type="inferred from homology"/>
<keyword evidence="3 7" id="KW-0808">Transferase</keyword>
<feature type="binding site" evidence="7">
    <location>
        <position position="46"/>
    </location>
    <ligand>
        <name>ATP</name>
        <dbReference type="ChEBI" id="CHEBI:30616"/>
    </ligand>
</feature>
<dbReference type="InterPro" id="IPR009212">
    <property type="entry name" value="Methylthioribose_kinase"/>
</dbReference>
<keyword evidence="7" id="KW-0028">Amino-acid biosynthesis</keyword>
<evidence type="ECO:0000256" key="3">
    <source>
        <dbReference type="ARBA" id="ARBA00022679"/>
    </source>
</evidence>
<feature type="domain" description="Aminoglycoside phosphotransferase" evidence="8">
    <location>
        <begin position="37"/>
        <end position="271"/>
    </location>
</feature>
<name>A0A160IS08_9BACL</name>
<dbReference type="Gene3D" id="3.30.200.20">
    <property type="entry name" value="Phosphorylase Kinase, domain 1"/>
    <property type="match status" value="1"/>
</dbReference>
<comment type="catalytic activity">
    <reaction evidence="7">
        <text>5-(methylsulfanyl)-D-ribose + ATP = 5-(methylsulfanyl)-alpha-D-ribose 1-phosphate + ADP + H(+)</text>
        <dbReference type="Rhea" id="RHEA:22312"/>
        <dbReference type="ChEBI" id="CHEBI:15378"/>
        <dbReference type="ChEBI" id="CHEBI:30616"/>
        <dbReference type="ChEBI" id="CHEBI:58533"/>
        <dbReference type="ChEBI" id="CHEBI:78440"/>
        <dbReference type="ChEBI" id="CHEBI:456216"/>
        <dbReference type="EC" id="2.7.1.100"/>
    </reaction>
</comment>
<evidence type="ECO:0000256" key="7">
    <source>
        <dbReference type="HAMAP-Rule" id="MF_01683"/>
    </source>
</evidence>
<feature type="binding site" evidence="7">
    <location>
        <position position="351"/>
    </location>
    <ligand>
        <name>substrate</name>
    </ligand>
</feature>
<keyword evidence="7" id="KW-0486">Methionine biosynthesis</keyword>
<dbReference type="STRING" id="1221500.ABE65_007225"/>
<dbReference type="GO" id="GO:0019509">
    <property type="term" value="P:L-methionine salvage from methylthioadenosine"/>
    <property type="evidence" value="ECO:0007669"/>
    <property type="project" value="UniProtKB-UniRule"/>
</dbReference>
<keyword evidence="10" id="KW-1185">Reference proteome</keyword>
<dbReference type="GO" id="GO:0046522">
    <property type="term" value="F:S-methyl-5-thioribose kinase activity"/>
    <property type="evidence" value="ECO:0007669"/>
    <property type="project" value="UniProtKB-UniRule"/>
</dbReference>
<evidence type="ECO:0000256" key="5">
    <source>
        <dbReference type="ARBA" id="ARBA00022777"/>
    </source>
</evidence>
<dbReference type="RefSeq" id="WP_066399896.1">
    <property type="nucleotide sequence ID" value="NZ_CP015378.1"/>
</dbReference>
<dbReference type="Pfam" id="PF01636">
    <property type="entry name" value="APH"/>
    <property type="match status" value="1"/>
</dbReference>
<dbReference type="InterPro" id="IPR011009">
    <property type="entry name" value="Kinase-like_dom_sf"/>
</dbReference>
<comment type="function">
    <text evidence="7">Catalyzes the phosphorylation of methylthioribose into methylthioribose-1-phosphate.</text>
</comment>
<comment type="similarity">
    <text evidence="1 7">Belongs to the methylthioribose kinase family.</text>
</comment>
<dbReference type="NCBIfam" id="TIGR01767">
    <property type="entry name" value="MTRK"/>
    <property type="match status" value="1"/>
</dbReference>
<comment type="pathway">
    <text evidence="7">Amino-acid biosynthesis; L-methionine biosynthesis via salvage pathway; S-methyl-5-thio-alpha-D-ribose 1-phosphate from S-methyl-5'-thioadenosine (hydrolase route): step 2/2.</text>
</comment>
<evidence type="ECO:0000256" key="4">
    <source>
        <dbReference type="ARBA" id="ARBA00022741"/>
    </source>
</evidence>
<dbReference type="InterPro" id="IPR002575">
    <property type="entry name" value="Aminoglycoside_PTrfase"/>
</dbReference>
<feature type="binding site" evidence="7">
    <location>
        <position position="235"/>
    </location>
    <ligand>
        <name>substrate</name>
    </ligand>
</feature>
<accession>A0A160IS08</accession>
<evidence type="ECO:0000313" key="10">
    <source>
        <dbReference type="Proteomes" id="UP000076623"/>
    </source>
</evidence>
<organism evidence="9 10">
    <name type="scientific">Fictibacillus phosphorivorans</name>
    <dbReference type="NCBI Taxonomy" id="1221500"/>
    <lineage>
        <taxon>Bacteria</taxon>
        <taxon>Bacillati</taxon>
        <taxon>Bacillota</taxon>
        <taxon>Bacilli</taxon>
        <taxon>Bacillales</taxon>
        <taxon>Fictibacillaceae</taxon>
        <taxon>Fictibacillus</taxon>
    </lineage>
</organism>
<dbReference type="SUPFAM" id="SSF56112">
    <property type="entry name" value="Protein kinase-like (PK-like)"/>
    <property type="match status" value="1"/>
</dbReference>
<dbReference type="Proteomes" id="UP000076623">
    <property type="component" value="Chromosome"/>
</dbReference>
<dbReference type="AlphaFoldDB" id="A0A160IS08"/>
<evidence type="ECO:0000256" key="1">
    <source>
        <dbReference type="ARBA" id="ARBA00010165"/>
    </source>
</evidence>
<feature type="binding site" evidence="7">
    <location>
        <begin position="252"/>
        <end position="254"/>
    </location>
    <ligand>
        <name>ATP</name>
        <dbReference type="ChEBI" id="CHEBI:30616"/>
    </ligand>
</feature>
<keyword evidence="6 7" id="KW-0067">ATP-binding</keyword>
<evidence type="ECO:0000259" key="8">
    <source>
        <dbReference type="Pfam" id="PF01636"/>
    </source>
</evidence>